<dbReference type="RefSeq" id="WP_377136621.1">
    <property type="nucleotide sequence ID" value="NZ_JBHSFI010000004.1"/>
</dbReference>
<protein>
    <submittedName>
        <fullName evidence="2">Uncharacterized protein</fullName>
    </submittedName>
</protein>
<organism evidence="2 3">
    <name type="scientific">Promicromonospora alba</name>
    <dbReference type="NCBI Taxonomy" id="1616110"/>
    <lineage>
        <taxon>Bacteria</taxon>
        <taxon>Bacillati</taxon>
        <taxon>Actinomycetota</taxon>
        <taxon>Actinomycetes</taxon>
        <taxon>Micrococcales</taxon>
        <taxon>Promicromonosporaceae</taxon>
        <taxon>Promicromonospora</taxon>
    </lineage>
</organism>
<feature type="compositionally biased region" description="Low complexity" evidence="1">
    <location>
        <begin position="61"/>
        <end position="72"/>
    </location>
</feature>
<accession>A0ABV9HHY4</accession>
<feature type="region of interest" description="Disordered" evidence="1">
    <location>
        <begin position="17"/>
        <end position="88"/>
    </location>
</feature>
<feature type="compositionally biased region" description="Low complexity" evidence="1">
    <location>
        <begin position="17"/>
        <end position="48"/>
    </location>
</feature>
<dbReference type="Proteomes" id="UP001596011">
    <property type="component" value="Unassembled WGS sequence"/>
</dbReference>
<comment type="caution">
    <text evidence="2">The sequence shown here is derived from an EMBL/GenBank/DDBJ whole genome shotgun (WGS) entry which is preliminary data.</text>
</comment>
<proteinExistence type="predicted"/>
<name>A0ABV9HHY4_9MICO</name>
<dbReference type="EMBL" id="JBHSFI010000004">
    <property type="protein sequence ID" value="MFC4629529.1"/>
    <property type="molecule type" value="Genomic_DNA"/>
</dbReference>
<evidence type="ECO:0000256" key="1">
    <source>
        <dbReference type="SAM" id="MobiDB-lite"/>
    </source>
</evidence>
<reference evidence="3" key="1">
    <citation type="journal article" date="2019" name="Int. J. Syst. Evol. Microbiol.">
        <title>The Global Catalogue of Microorganisms (GCM) 10K type strain sequencing project: providing services to taxonomists for standard genome sequencing and annotation.</title>
        <authorList>
            <consortium name="The Broad Institute Genomics Platform"/>
            <consortium name="The Broad Institute Genome Sequencing Center for Infectious Disease"/>
            <person name="Wu L."/>
            <person name="Ma J."/>
        </authorList>
    </citation>
    <scope>NUCLEOTIDE SEQUENCE [LARGE SCALE GENOMIC DNA]</scope>
    <source>
        <strain evidence="3">CCUG 42722</strain>
    </source>
</reference>
<evidence type="ECO:0000313" key="2">
    <source>
        <dbReference type="EMBL" id="MFC4629529.1"/>
    </source>
</evidence>
<sequence length="88" mass="9101">MVWLPVPRPAGWLQPAVADAGAASSGRAEAGALSPPRTSRAAEAASRARQPRDGVGCRMVSLPSPGSPAALPRTESAGRSPTVRRIYR</sequence>
<keyword evidence="3" id="KW-1185">Reference proteome</keyword>
<evidence type="ECO:0000313" key="3">
    <source>
        <dbReference type="Proteomes" id="UP001596011"/>
    </source>
</evidence>
<gene>
    <name evidence="2" type="ORF">ACFO6V_14885</name>
</gene>